<evidence type="ECO:0000313" key="3">
    <source>
        <dbReference type="Proteomes" id="UP001189429"/>
    </source>
</evidence>
<gene>
    <name evidence="2" type="ORF">PCOR1329_LOCUS43084</name>
</gene>
<evidence type="ECO:0008006" key="4">
    <source>
        <dbReference type="Google" id="ProtNLM"/>
    </source>
</evidence>
<dbReference type="Proteomes" id="UP001189429">
    <property type="component" value="Unassembled WGS sequence"/>
</dbReference>
<organism evidence="2 3">
    <name type="scientific">Prorocentrum cordatum</name>
    <dbReference type="NCBI Taxonomy" id="2364126"/>
    <lineage>
        <taxon>Eukaryota</taxon>
        <taxon>Sar</taxon>
        <taxon>Alveolata</taxon>
        <taxon>Dinophyceae</taxon>
        <taxon>Prorocentrales</taxon>
        <taxon>Prorocentraceae</taxon>
        <taxon>Prorocentrum</taxon>
    </lineage>
</organism>
<feature type="compositionally biased region" description="Pro residues" evidence="1">
    <location>
        <begin position="219"/>
        <end position="229"/>
    </location>
</feature>
<sequence length="312" mass="33325">PGKGSGGRLAELQVEENPLAQPSITAFQMGGMDAAFEQFEKWVFGKEKPHLPPAEPPPPEPLPPLWAASLESERFPGFFLGAEGAQAGEVLASSTATEVLDGDGHRNYSLWLREYAHGIVSMESAHSSGLFVTAFGEDIEYREVRLAAPRPGGEAAGYFRLRAAGGGLVTFESVCFPGFFLNVYGSGATRKYVQLVPEEPTDPQSHAWGFFRMARAPLPAQPVPPPPEPAAGGQGSRSLDDEDQRANIVGSTGVGKRMSISPIRSIMRSVQGVQSGVQSVRRMGAVASLRAATPVNSTVGRRGRSPGSRRRE</sequence>
<protein>
    <recommendedName>
        <fullName evidence="4">Phospholipase B-like</fullName>
    </recommendedName>
</protein>
<name>A0ABN9TZV1_9DINO</name>
<accession>A0ABN9TZV1</accession>
<feature type="region of interest" description="Disordered" evidence="1">
    <location>
        <begin position="218"/>
        <end position="247"/>
    </location>
</feature>
<feature type="non-terminal residue" evidence="2">
    <location>
        <position position="1"/>
    </location>
</feature>
<reference evidence="2" key="1">
    <citation type="submission" date="2023-10" db="EMBL/GenBank/DDBJ databases">
        <authorList>
            <person name="Chen Y."/>
            <person name="Shah S."/>
            <person name="Dougan E. K."/>
            <person name="Thang M."/>
            <person name="Chan C."/>
        </authorList>
    </citation>
    <scope>NUCLEOTIDE SEQUENCE [LARGE SCALE GENOMIC DNA]</scope>
</reference>
<evidence type="ECO:0000256" key="1">
    <source>
        <dbReference type="SAM" id="MobiDB-lite"/>
    </source>
</evidence>
<keyword evidence="3" id="KW-1185">Reference proteome</keyword>
<feature type="compositionally biased region" description="Basic residues" evidence="1">
    <location>
        <begin position="301"/>
        <end position="312"/>
    </location>
</feature>
<dbReference type="EMBL" id="CAUYUJ010015175">
    <property type="protein sequence ID" value="CAK0850781.1"/>
    <property type="molecule type" value="Genomic_DNA"/>
</dbReference>
<proteinExistence type="predicted"/>
<feature type="region of interest" description="Disordered" evidence="1">
    <location>
        <begin position="289"/>
        <end position="312"/>
    </location>
</feature>
<evidence type="ECO:0000313" key="2">
    <source>
        <dbReference type="EMBL" id="CAK0850781.1"/>
    </source>
</evidence>
<comment type="caution">
    <text evidence="2">The sequence shown here is derived from an EMBL/GenBank/DDBJ whole genome shotgun (WGS) entry which is preliminary data.</text>
</comment>